<keyword evidence="2 5" id="KW-0328">Glycosyltransferase</keyword>
<dbReference type="Proteomes" id="UP000430985">
    <property type="component" value="Unassembled WGS sequence"/>
</dbReference>
<evidence type="ECO:0000313" key="9">
    <source>
        <dbReference type="EMBL" id="MRG75088.1"/>
    </source>
</evidence>
<dbReference type="PIRSF" id="PIRSF007023">
    <property type="entry name" value="UDP-Galf_transf"/>
    <property type="match status" value="1"/>
</dbReference>
<evidence type="ECO:0000313" key="10">
    <source>
        <dbReference type="Proteomes" id="UP000430985"/>
    </source>
</evidence>
<sequence length="336" mass="38166">MTVHITNLYGFNLKSTAQIAQHQIARIACDQLGFKELGIYCYDSSQESLPHLKARFDGIIASVAIGDTVIFQSPTWNPIEWDQAFIDHLAPYNVKKIIFIHDIIPLMFESNRYLLPQFIDYYNKADLIIAPSQPMVDFLRANGLTVEKVVLQHMWDHCASVDFTVTPQNTGVINLAGNLEKFQLVGHWHYPDNPLYAFAKVINIEPTDNIKFMGWQSDPVLLSKLRHNGGFGLVWSNEPYWKNYMHLNANHKLSTYLAAGIPVIVNKSLAESETILRKGLGIVADNLDGAIEKVQNLSNNDYNKMVHQVNSFAELVRNGYFAKKALTEAIFKLHYQ</sequence>
<evidence type="ECO:0000259" key="6">
    <source>
        <dbReference type="Pfam" id="PF26334"/>
    </source>
</evidence>
<dbReference type="HAMAP" id="MF_00841">
    <property type="entry name" value="Gtf3"/>
    <property type="match status" value="1"/>
</dbReference>
<feature type="binding site" evidence="5">
    <location>
        <position position="181"/>
    </location>
    <ligand>
        <name>UDP</name>
        <dbReference type="ChEBI" id="CHEBI:58223"/>
    </ligand>
</feature>
<dbReference type="Proteomes" id="UP000452188">
    <property type="component" value="Unassembled WGS sequence"/>
</dbReference>
<proteinExistence type="inferred from homology"/>
<dbReference type="GO" id="GO:0000166">
    <property type="term" value="F:nucleotide binding"/>
    <property type="evidence" value="ECO:0007669"/>
    <property type="project" value="UniProtKB-KW"/>
</dbReference>
<comment type="subunit">
    <text evidence="5">Homotetramer; a dimer of dimers.</text>
</comment>
<name>A0A6A8DLN8_LIMRT</name>
<dbReference type="EMBL" id="WJNE01000025">
    <property type="protein sequence ID" value="MRG69739.1"/>
    <property type="molecule type" value="Genomic_DNA"/>
</dbReference>
<dbReference type="EMBL" id="WJMV01000013">
    <property type="protein sequence ID" value="MRG75088.1"/>
    <property type="molecule type" value="Genomic_DNA"/>
</dbReference>
<evidence type="ECO:0000313" key="11">
    <source>
        <dbReference type="Proteomes" id="UP000452188"/>
    </source>
</evidence>
<evidence type="ECO:0000256" key="2">
    <source>
        <dbReference type="ARBA" id="ARBA00022676"/>
    </source>
</evidence>
<dbReference type="SUPFAM" id="SSF53756">
    <property type="entry name" value="UDP-Glycosyltransferase/glycogen phosphorylase"/>
    <property type="match status" value="1"/>
</dbReference>
<evidence type="ECO:0000256" key="3">
    <source>
        <dbReference type="ARBA" id="ARBA00022679"/>
    </source>
</evidence>
<dbReference type="Pfam" id="PF26334">
    <property type="entry name" value="Gtf3_N"/>
    <property type="match status" value="1"/>
</dbReference>
<dbReference type="RefSeq" id="WP_019253805.1">
    <property type="nucleotide sequence ID" value="NZ_JAJGTL010000104.1"/>
</dbReference>
<dbReference type="AlphaFoldDB" id="A0A6A8DLN8"/>
<feature type="binding site" evidence="5">
    <location>
        <position position="16"/>
    </location>
    <ligand>
        <name>UDP</name>
        <dbReference type="ChEBI" id="CHEBI:58223"/>
    </ligand>
</feature>
<feature type="binding site" evidence="5">
    <location>
        <begin position="250"/>
        <end position="255"/>
    </location>
    <ligand>
        <name>UDP</name>
        <dbReference type="ChEBI" id="CHEBI:58223"/>
    </ligand>
</feature>
<dbReference type="Gene3D" id="3.40.50.2000">
    <property type="entry name" value="Glycogen Phosphorylase B"/>
    <property type="match status" value="2"/>
</dbReference>
<comment type="pathway">
    <text evidence="1 5">Protein modification; protein glycosylation.</text>
</comment>
<evidence type="ECO:0000256" key="5">
    <source>
        <dbReference type="HAMAP-Rule" id="MF_00841"/>
    </source>
</evidence>
<feature type="domain" description="Glucosyltransferase 3-like C-terminal" evidence="7">
    <location>
        <begin position="173"/>
        <end position="329"/>
    </location>
</feature>
<dbReference type="InterPro" id="IPR058592">
    <property type="entry name" value="Gtf3_C"/>
</dbReference>
<keyword evidence="4 5" id="KW-0547">Nucleotide-binding</keyword>
<comment type="similarity">
    <text evidence="5">Belongs to the Gtf3 glucosyltransferase family.</text>
</comment>
<evidence type="ECO:0000259" key="7">
    <source>
        <dbReference type="Pfam" id="PF26337"/>
    </source>
</evidence>
<protein>
    <recommendedName>
        <fullName evidence="5">Glucosyltransferase 3</fullName>
        <ecNumber evidence="5">2.4.1.-</ecNumber>
    </recommendedName>
</protein>
<evidence type="ECO:0000256" key="1">
    <source>
        <dbReference type="ARBA" id="ARBA00004922"/>
    </source>
</evidence>
<comment type="caution">
    <text evidence="9">The sequence shown here is derived from an EMBL/GenBank/DDBJ whole genome shotgun (WGS) entry which is preliminary data.</text>
</comment>
<gene>
    <name evidence="5" type="primary">gtf3</name>
    <name evidence="9" type="ORF">GIX79_04795</name>
    <name evidence="8" type="ORF">GIX83_07880</name>
</gene>
<reference evidence="10 11" key="1">
    <citation type="submission" date="2019-11" db="EMBL/GenBank/DDBJ databases">
        <title>Draft genome sequence of 12 host-associated Lactobacillus reuteri rodent strains.</title>
        <authorList>
            <person name="Zhang S."/>
            <person name="Ozcam M."/>
            <person name="Van Pijkeren J.P."/>
        </authorList>
    </citation>
    <scope>NUCLEOTIDE SEQUENCE [LARGE SCALE GENOMIC DNA]</scope>
    <source>
        <strain evidence="9 11">6799jm-1</strain>
        <strain evidence="8 10">Rat19</strain>
    </source>
</reference>
<organism evidence="9 11">
    <name type="scientific">Limosilactobacillus reuteri</name>
    <name type="common">Lactobacillus reuteri</name>
    <dbReference type="NCBI Taxonomy" id="1598"/>
    <lineage>
        <taxon>Bacteria</taxon>
        <taxon>Bacillati</taxon>
        <taxon>Bacillota</taxon>
        <taxon>Bacilli</taxon>
        <taxon>Lactobacillales</taxon>
        <taxon>Lactobacillaceae</taxon>
        <taxon>Limosilactobacillus</taxon>
    </lineage>
</organism>
<dbReference type="GO" id="GO:0035251">
    <property type="term" value="F:UDP-glucosyltransferase activity"/>
    <property type="evidence" value="ECO:0007669"/>
    <property type="project" value="InterPro"/>
</dbReference>
<keyword evidence="3 5" id="KW-0808">Transferase</keyword>
<evidence type="ECO:0000256" key="4">
    <source>
        <dbReference type="ARBA" id="ARBA00022741"/>
    </source>
</evidence>
<dbReference type="InterPro" id="IPR058591">
    <property type="entry name" value="Gtf3_N"/>
</dbReference>
<evidence type="ECO:0000313" key="8">
    <source>
        <dbReference type="EMBL" id="MRG69739.1"/>
    </source>
</evidence>
<feature type="domain" description="Glucosyltransferase 3-like N-terminal" evidence="6">
    <location>
        <begin position="2"/>
        <end position="154"/>
    </location>
</feature>
<dbReference type="Pfam" id="PF26337">
    <property type="entry name" value="Gtf3_C"/>
    <property type="match status" value="1"/>
</dbReference>
<dbReference type="UniPathway" id="UPA00378"/>
<comment type="function">
    <text evidence="5">Required for polymorphic O-glycosylation of the serine-rich repeat protein in this bacteria. Catalyzes the second step in glycosylation by transferring a sugar from a UDP-activated sugar to the terminal GlcNAc moiety of the 3-O-(N-acetyl-alpha-D-glucosaminyl)-L-seryl-[protein] resulting from the first glycosylation step.</text>
</comment>
<accession>A0A6A8DLN8</accession>
<dbReference type="InterPro" id="IPR043676">
    <property type="entry name" value="Gtf3"/>
</dbReference>
<comment type="domain">
    <text evidence="5">Dimerizes via the C-terminus; dimerization is required for tetramer formation. Binds protein substrate via an exposed loop in the N-terminus.</text>
</comment>
<dbReference type="EC" id="2.4.1.-" evidence="5"/>